<dbReference type="InterPro" id="IPR032389">
    <property type="entry name" value="GspB_C"/>
</dbReference>
<dbReference type="EMBL" id="AP017928">
    <property type="protein sequence ID" value="BBA35785.1"/>
    <property type="molecule type" value="Genomic_DNA"/>
</dbReference>
<name>A0A250KVY9_9GAMM</name>
<dbReference type="OrthoDB" id="5432325at2"/>
<keyword evidence="2" id="KW-0472">Membrane</keyword>
<keyword evidence="2" id="KW-1133">Transmembrane helix</keyword>
<evidence type="ECO:0000313" key="5">
    <source>
        <dbReference type="Proteomes" id="UP000266313"/>
    </source>
</evidence>
<dbReference type="KEGG" id="mmai:sS8_3853"/>
<accession>A0A250KVY9</accession>
<dbReference type="Pfam" id="PF16537">
    <property type="entry name" value="T2SSB"/>
    <property type="match status" value="1"/>
</dbReference>
<evidence type="ECO:0000259" key="3">
    <source>
        <dbReference type="Pfam" id="PF16537"/>
    </source>
</evidence>
<proteinExistence type="predicted"/>
<evidence type="ECO:0000256" key="1">
    <source>
        <dbReference type="SAM" id="MobiDB-lite"/>
    </source>
</evidence>
<feature type="region of interest" description="Disordered" evidence="1">
    <location>
        <begin position="83"/>
        <end position="216"/>
    </location>
</feature>
<evidence type="ECO:0000256" key="2">
    <source>
        <dbReference type="SAM" id="Phobius"/>
    </source>
</evidence>
<dbReference type="Proteomes" id="UP000266313">
    <property type="component" value="Chromosome"/>
</dbReference>
<sequence length="293" mass="31747">MSYILEALRKSERERQAVPTAPPAPVPLDRAPPERRGWAWMAVFLIALNGTVLGYLWFTRGAPGEPVIRPGVAESAERTIGTRATSGIPTAPPDSAPAEPSSAKIQAPVPPALVQTAPPPTSRRPIAMADKGGDPAASRPTVSRPKPVASEVPEHPSAPTADERLGRPAEKTRQPIDQETVPEPSASERIEPAVALRAPAIKPEPRNPPPRDHADKPDLPLLNALPVDFQQRLGPITINVFAYSEQPEERFAIIDMKKYQVGDRIQAGAELLEIRSDSLVLQSEGRKFRVPRP</sequence>
<evidence type="ECO:0000313" key="4">
    <source>
        <dbReference type="EMBL" id="BBA35785.1"/>
    </source>
</evidence>
<reference evidence="4 5" key="1">
    <citation type="submission" date="2016-12" db="EMBL/GenBank/DDBJ databases">
        <title>Genome sequencing of Methylocaldum marinum.</title>
        <authorList>
            <person name="Takeuchi M."/>
            <person name="Kamagata Y."/>
            <person name="Hiraoka S."/>
            <person name="Oshima K."/>
            <person name="Hattori M."/>
            <person name="Iwasaki W."/>
        </authorList>
    </citation>
    <scope>NUCLEOTIDE SEQUENCE [LARGE SCALE GENOMIC DNA]</scope>
    <source>
        <strain evidence="4 5">S8</strain>
    </source>
</reference>
<protein>
    <recommendedName>
        <fullName evidence="3">Type II secretion system protein GspB C-terminal domain-containing protein</fullName>
    </recommendedName>
</protein>
<feature type="domain" description="Type II secretion system protein GspB C-terminal" evidence="3">
    <location>
        <begin position="236"/>
        <end position="291"/>
    </location>
</feature>
<keyword evidence="2" id="KW-0812">Transmembrane</keyword>
<gene>
    <name evidence="4" type="ORF">sS8_3853</name>
</gene>
<feature type="transmembrane region" description="Helical" evidence="2">
    <location>
        <begin position="38"/>
        <end position="58"/>
    </location>
</feature>
<organism evidence="4 5">
    <name type="scientific">Methylocaldum marinum</name>
    <dbReference type="NCBI Taxonomy" id="1432792"/>
    <lineage>
        <taxon>Bacteria</taxon>
        <taxon>Pseudomonadati</taxon>
        <taxon>Pseudomonadota</taxon>
        <taxon>Gammaproteobacteria</taxon>
        <taxon>Methylococcales</taxon>
        <taxon>Methylococcaceae</taxon>
        <taxon>Methylocaldum</taxon>
    </lineage>
</organism>
<feature type="compositionally biased region" description="Basic and acidic residues" evidence="1">
    <location>
        <begin position="161"/>
        <end position="176"/>
    </location>
</feature>
<dbReference type="GO" id="GO:0015627">
    <property type="term" value="C:type II protein secretion system complex"/>
    <property type="evidence" value="ECO:0007669"/>
    <property type="project" value="InterPro"/>
</dbReference>
<dbReference type="RefSeq" id="WP_119631078.1">
    <property type="nucleotide sequence ID" value="NZ_AP017928.1"/>
</dbReference>
<feature type="compositionally biased region" description="Basic and acidic residues" evidence="1">
    <location>
        <begin position="203"/>
        <end position="216"/>
    </location>
</feature>
<keyword evidence="5" id="KW-1185">Reference proteome</keyword>
<dbReference type="AlphaFoldDB" id="A0A250KVY9"/>